<sequence>MKISVFVCANADCPPDRLWLARIERGTTATTVFAPTQADVRVKAEAAVAAEQERARRAGRPA</sequence>
<reference evidence="1" key="1">
    <citation type="journal article" date="2021" name="Front. Microbiol.">
        <title>Comprehensive Comparative Genomics and Phenotyping of Methylobacterium Species.</title>
        <authorList>
            <person name="Alessa O."/>
            <person name="Ogura Y."/>
            <person name="Fujitani Y."/>
            <person name="Takami H."/>
            <person name="Hayashi T."/>
            <person name="Sahin N."/>
            <person name="Tani A."/>
        </authorList>
    </citation>
    <scope>NUCLEOTIDE SEQUENCE</scope>
    <source>
        <strain evidence="1">DSM 17168</strain>
    </source>
</reference>
<accession>A0ABQ4SIA0</accession>
<evidence type="ECO:0000313" key="2">
    <source>
        <dbReference type="Proteomes" id="UP001055153"/>
    </source>
</evidence>
<gene>
    <name evidence="1" type="ORF">GMJLKIPL_3391</name>
</gene>
<organism evidence="1 2">
    <name type="scientific">Methylobacterium isbiliense</name>
    <dbReference type="NCBI Taxonomy" id="315478"/>
    <lineage>
        <taxon>Bacteria</taxon>
        <taxon>Pseudomonadati</taxon>
        <taxon>Pseudomonadota</taxon>
        <taxon>Alphaproteobacteria</taxon>
        <taxon>Hyphomicrobiales</taxon>
        <taxon>Methylobacteriaceae</taxon>
        <taxon>Methylobacterium</taxon>
    </lineage>
</organism>
<dbReference type="EMBL" id="BPQQ01000039">
    <property type="protein sequence ID" value="GJE01460.1"/>
    <property type="molecule type" value="Genomic_DNA"/>
</dbReference>
<dbReference type="Proteomes" id="UP001055153">
    <property type="component" value="Unassembled WGS sequence"/>
</dbReference>
<protein>
    <submittedName>
        <fullName evidence="1">Uncharacterized protein</fullName>
    </submittedName>
</protein>
<keyword evidence="2" id="KW-1185">Reference proteome</keyword>
<evidence type="ECO:0000313" key="1">
    <source>
        <dbReference type="EMBL" id="GJE01460.1"/>
    </source>
</evidence>
<comment type="caution">
    <text evidence="1">The sequence shown here is derived from an EMBL/GenBank/DDBJ whole genome shotgun (WGS) entry which is preliminary data.</text>
</comment>
<dbReference type="RefSeq" id="WP_238236377.1">
    <property type="nucleotide sequence ID" value="NZ_BPQQ01000039.1"/>
</dbReference>
<reference evidence="1" key="2">
    <citation type="submission" date="2021-08" db="EMBL/GenBank/DDBJ databases">
        <authorList>
            <person name="Tani A."/>
            <person name="Ola A."/>
            <person name="Ogura Y."/>
            <person name="Katsura K."/>
            <person name="Hayashi T."/>
        </authorList>
    </citation>
    <scope>NUCLEOTIDE SEQUENCE</scope>
    <source>
        <strain evidence="1">DSM 17168</strain>
    </source>
</reference>
<name>A0ABQ4SIA0_9HYPH</name>
<proteinExistence type="predicted"/>